<sequence>MPSKLAKVQKHVTKKKGGKPTALHEDSRDARRLRKAGARDDKIHRQHNVREKANRSWLERVAFLQDNLPETLHPLEVPAIQELIAEYLGRNDDEIGQLHSERRPGRPPGTRLTLLEQLRSGEGKEYETGFWVPNLADEVTLVKLDGWKGDWIGLANMRFVRVDAGGKVHESQFPPRGAA</sequence>
<proteinExistence type="inferred from homology"/>
<feature type="region of interest" description="Disordered" evidence="2">
    <location>
        <begin position="1"/>
        <end position="47"/>
    </location>
</feature>
<evidence type="ECO:0008006" key="5">
    <source>
        <dbReference type="Google" id="ProtNLM"/>
    </source>
</evidence>
<dbReference type="Proteomes" id="UP001310890">
    <property type="component" value="Unassembled WGS sequence"/>
</dbReference>
<organism evidence="3 4">
    <name type="scientific">Meristemomyces frigidus</name>
    <dbReference type="NCBI Taxonomy" id="1508187"/>
    <lineage>
        <taxon>Eukaryota</taxon>
        <taxon>Fungi</taxon>
        <taxon>Dikarya</taxon>
        <taxon>Ascomycota</taxon>
        <taxon>Pezizomycotina</taxon>
        <taxon>Dothideomycetes</taxon>
        <taxon>Dothideomycetidae</taxon>
        <taxon>Mycosphaerellales</taxon>
        <taxon>Teratosphaeriaceae</taxon>
        <taxon>Meristemomyces</taxon>
    </lineage>
</organism>
<dbReference type="Pfam" id="PF11176">
    <property type="entry name" value="Tma16"/>
    <property type="match status" value="1"/>
</dbReference>
<feature type="compositionally biased region" description="Basic and acidic residues" evidence="2">
    <location>
        <begin position="37"/>
        <end position="47"/>
    </location>
</feature>
<dbReference type="Gene3D" id="1.20.1440.170">
    <property type="entry name" value="Translation machinery-associated protein 16-like"/>
    <property type="match status" value="1"/>
</dbReference>
<evidence type="ECO:0000256" key="1">
    <source>
        <dbReference type="ARBA" id="ARBA00034127"/>
    </source>
</evidence>
<accession>A0AAN7TKU8</accession>
<dbReference type="AlphaFoldDB" id="A0AAN7TKU8"/>
<dbReference type="PANTHER" id="PTHR13349">
    <property type="entry name" value="TRANSLATION MACHINERY-ASSOCIATED PROTEIN 16"/>
    <property type="match status" value="1"/>
</dbReference>
<dbReference type="InterPro" id="IPR038356">
    <property type="entry name" value="Tma16_sf"/>
</dbReference>
<reference evidence="3" key="1">
    <citation type="submission" date="2023-08" db="EMBL/GenBank/DDBJ databases">
        <title>Black Yeasts Isolated from many extreme environments.</title>
        <authorList>
            <person name="Coleine C."/>
            <person name="Stajich J.E."/>
            <person name="Selbmann L."/>
        </authorList>
    </citation>
    <scope>NUCLEOTIDE SEQUENCE</scope>
    <source>
        <strain evidence="3">CCFEE 5401</strain>
    </source>
</reference>
<name>A0AAN7TKU8_9PEZI</name>
<dbReference type="GO" id="GO:0005634">
    <property type="term" value="C:nucleus"/>
    <property type="evidence" value="ECO:0007669"/>
    <property type="project" value="TreeGrafter"/>
</dbReference>
<gene>
    <name evidence="3" type="ORF">LTR62_002621</name>
</gene>
<dbReference type="PANTHER" id="PTHR13349:SF2">
    <property type="entry name" value="TRANSLATION MACHINERY-ASSOCIATED PROTEIN 16"/>
    <property type="match status" value="1"/>
</dbReference>
<dbReference type="InterPro" id="IPR021346">
    <property type="entry name" value="Tma16"/>
</dbReference>
<feature type="compositionally biased region" description="Basic residues" evidence="2">
    <location>
        <begin position="7"/>
        <end position="18"/>
    </location>
</feature>
<evidence type="ECO:0000313" key="4">
    <source>
        <dbReference type="Proteomes" id="UP001310890"/>
    </source>
</evidence>
<evidence type="ECO:0000313" key="3">
    <source>
        <dbReference type="EMBL" id="KAK5114369.1"/>
    </source>
</evidence>
<comment type="similarity">
    <text evidence="1">Belongs to the TMA16 family.</text>
</comment>
<dbReference type="EMBL" id="JAVRRL010000018">
    <property type="protein sequence ID" value="KAK5114369.1"/>
    <property type="molecule type" value="Genomic_DNA"/>
</dbReference>
<evidence type="ECO:0000256" key="2">
    <source>
        <dbReference type="SAM" id="MobiDB-lite"/>
    </source>
</evidence>
<protein>
    <recommendedName>
        <fullName evidence="5">Translation machinery-associated protein 16</fullName>
    </recommendedName>
</protein>
<comment type="caution">
    <text evidence="3">The sequence shown here is derived from an EMBL/GenBank/DDBJ whole genome shotgun (WGS) entry which is preliminary data.</text>
</comment>